<keyword evidence="2" id="KW-0813">Transport</keyword>
<dbReference type="PANTHER" id="PTHR30026">
    <property type="entry name" value="OUTER MEMBRANE PROTEIN TOLC"/>
    <property type="match status" value="1"/>
</dbReference>
<proteinExistence type="predicted"/>
<dbReference type="SUPFAM" id="SSF56954">
    <property type="entry name" value="Outer membrane efflux proteins (OEP)"/>
    <property type="match status" value="1"/>
</dbReference>
<keyword evidence="4" id="KW-0812">Transmembrane</keyword>
<name>A0A3B0WIA0_9ZZZZ</name>
<evidence type="ECO:0000256" key="3">
    <source>
        <dbReference type="ARBA" id="ARBA00022452"/>
    </source>
</evidence>
<dbReference type="GO" id="GO:0009279">
    <property type="term" value="C:cell outer membrane"/>
    <property type="evidence" value="ECO:0007669"/>
    <property type="project" value="UniProtKB-SubCell"/>
</dbReference>
<keyword evidence="3" id="KW-1134">Transmembrane beta strand</keyword>
<dbReference type="Pfam" id="PF02321">
    <property type="entry name" value="OEP"/>
    <property type="match status" value="1"/>
</dbReference>
<keyword evidence="5" id="KW-0472">Membrane</keyword>
<keyword evidence="6" id="KW-0998">Cell outer membrane</keyword>
<dbReference type="GO" id="GO:0015288">
    <property type="term" value="F:porin activity"/>
    <property type="evidence" value="ECO:0007669"/>
    <property type="project" value="TreeGrafter"/>
</dbReference>
<sequence>MCQSNLTRFSISQVPLITGLLFFTALFVNNASALSLQQAEQLALSDDPLVKSYLASSRAFDNQSVADNTLPDPKFRLGMFNLPVDTFSTSQEPTTQLRLGIQQAFPKGDSLEYKQQQSRWLSKSSLSRADDENLKIIRDLREVYLNLYYEMKAEKIINNSRSLFKSLVKITEAHYAAGRVKQQDVLRADLELSRLDDRVTTTLGKQDEYRALLAQWIGELAYQTIDDNFPVLADIPDTSDINALLTKHPAVIMETSNVNASKSMVAMAKQDYSPGVNAFVEYRKRFGDNPDGSNRSDMLAAMVTLDIPLFTGNRQDKQVSANIEKSNAAQFQLDNKLRVLKRMLEKDMAVYKRLGQREKLYGEELLASAKNNAEASLSAYQSGVTEFTTLMRSRITELDVELADLRIRVDRSRAKARLLYLTGESK</sequence>
<evidence type="ECO:0000313" key="7">
    <source>
        <dbReference type="EMBL" id="VAW50357.1"/>
    </source>
</evidence>
<dbReference type="EMBL" id="UOFE01000002">
    <property type="protein sequence ID" value="VAW50357.1"/>
    <property type="molecule type" value="Genomic_DNA"/>
</dbReference>
<evidence type="ECO:0000256" key="2">
    <source>
        <dbReference type="ARBA" id="ARBA00022448"/>
    </source>
</evidence>
<dbReference type="GO" id="GO:1990281">
    <property type="term" value="C:efflux pump complex"/>
    <property type="evidence" value="ECO:0007669"/>
    <property type="project" value="TreeGrafter"/>
</dbReference>
<protein>
    <submittedName>
        <fullName evidence="7">Heavy metal RND efflux outer membrane protein, CzcC family</fullName>
    </submittedName>
</protein>
<accession>A0A3B0WIA0</accession>
<gene>
    <name evidence="7" type="ORF">MNBD_GAMMA05-1378</name>
</gene>
<dbReference type="InterPro" id="IPR051906">
    <property type="entry name" value="TolC-like"/>
</dbReference>
<reference evidence="7" key="1">
    <citation type="submission" date="2018-06" db="EMBL/GenBank/DDBJ databases">
        <authorList>
            <person name="Zhirakovskaya E."/>
        </authorList>
    </citation>
    <scope>NUCLEOTIDE SEQUENCE</scope>
</reference>
<dbReference type="AlphaFoldDB" id="A0A3B0WIA0"/>
<evidence type="ECO:0000256" key="1">
    <source>
        <dbReference type="ARBA" id="ARBA00004442"/>
    </source>
</evidence>
<evidence type="ECO:0000256" key="4">
    <source>
        <dbReference type="ARBA" id="ARBA00022692"/>
    </source>
</evidence>
<dbReference type="Gene3D" id="1.20.1600.10">
    <property type="entry name" value="Outer membrane efflux proteins (OEP)"/>
    <property type="match status" value="1"/>
</dbReference>
<organism evidence="7">
    <name type="scientific">hydrothermal vent metagenome</name>
    <dbReference type="NCBI Taxonomy" id="652676"/>
    <lineage>
        <taxon>unclassified sequences</taxon>
        <taxon>metagenomes</taxon>
        <taxon>ecological metagenomes</taxon>
    </lineage>
</organism>
<dbReference type="GO" id="GO:0015562">
    <property type="term" value="F:efflux transmembrane transporter activity"/>
    <property type="evidence" value="ECO:0007669"/>
    <property type="project" value="InterPro"/>
</dbReference>
<comment type="subcellular location">
    <subcellularLocation>
        <location evidence="1">Cell outer membrane</location>
    </subcellularLocation>
</comment>
<dbReference type="InterPro" id="IPR003423">
    <property type="entry name" value="OMP_efflux"/>
</dbReference>
<evidence type="ECO:0000256" key="5">
    <source>
        <dbReference type="ARBA" id="ARBA00023136"/>
    </source>
</evidence>
<dbReference type="PANTHER" id="PTHR30026:SF20">
    <property type="entry name" value="OUTER MEMBRANE PROTEIN TOLC"/>
    <property type="match status" value="1"/>
</dbReference>
<evidence type="ECO:0000256" key="6">
    <source>
        <dbReference type="ARBA" id="ARBA00023237"/>
    </source>
</evidence>